<dbReference type="GO" id="GO:0005886">
    <property type="term" value="C:plasma membrane"/>
    <property type="evidence" value="ECO:0007669"/>
    <property type="project" value="UniProtKB-SubCell"/>
</dbReference>
<dbReference type="SUPFAM" id="SSF103473">
    <property type="entry name" value="MFS general substrate transporter"/>
    <property type="match status" value="1"/>
</dbReference>
<feature type="transmembrane region" description="Helical" evidence="6">
    <location>
        <begin position="136"/>
        <end position="154"/>
    </location>
</feature>
<evidence type="ECO:0000256" key="6">
    <source>
        <dbReference type="SAM" id="Phobius"/>
    </source>
</evidence>
<dbReference type="Proteomes" id="UP000314285">
    <property type="component" value="Unassembled WGS sequence"/>
</dbReference>
<dbReference type="InterPro" id="IPR050189">
    <property type="entry name" value="MFS_Efflux_Transporters"/>
</dbReference>
<dbReference type="Pfam" id="PF07690">
    <property type="entry name" value="MFS_1"/>
    <property type="match status" value="1"/>
</dbReference>
<organism evidence="8 9">
    <name type="scientific">Acinetobacter radioresistens</name>
    <dbReference type="NCBI Taxonomy" id="40216"/>
    <lineage>
        <taxon>Bacteria</taxon>
        <taxon>Pseudomonadati</taxon>
        <taxon>Pseudomonadota</taxon>
        <taxon>Gammaproteobacteria</taxon>
        <taxon>Moraxellales</taxon>
        <taxon>Moraxellaceae</taxon>
        <taxon>Acinetobacter</taxon>
    </lineage>
</organism>
<evidence type="ECO:0000256" key="4">
    <source>
        <dbReference type="ARBA" id="ARBA00022989"/>
    </source>
</evidence>
<comment type="subcellular location">
    <subcellularLocation>
        <location evidence="1">Cell membrane</location>
        <topology evidence="1">Multi-pass membrane protein</topology>
    </subcellularLocation>
</comment>
<dbReference type="PANTHER" id="PTHR43124:SF3">
    <property type="entry name" value="CHLORAMPHENICOL EFFLUX PUMP RV0191"/>
    <property type="match status" value="1"/>
</dbReference>
<dbReference type="InterPro" id="IPR020846">
    <property type="entry name" value="MFS_dom"/>
</dbReference>
<sequence>MKNVALASLKTNFCIIFAGYLAAIHVGKLSAGLPILQQEIGLSLTQAGLALSLVQAAGMCFALSLGGLSQYFGLKRCLTLGLVILGCASMGSLWINDLYSLFIFRFIEGIGFLFITLCAPALLKQLSTPESLNLKMGLWGSYMGLGVGLALLFIPFLLEFWSWQQIWNMLGLSCLLLAAVVYLQLPPINKIQNSSFPLFIKLLRTTLSHPPVLILALIFACYTSQWLTVIGFLPILYLDEQISLKVAGTLTALVSVSNILGTFASGFLLHRGLAPARLISIGFILMVMMCWLAFSTYFNLSFGLKYLAIMVFSILGGFIPTTIFAISLHYAPQPNATATSIGLVLQVSAFAQLTVPPLTAALISYTQLWSMIAWVSTILSVLGLILTIQLFQRYPYKI</sequence>
<feature type="transmembrane region" description="Helical" evidence="6">
    <location>
        <begin position="77"/>
        <end position="95"/>
    </location>
</feature>
<dbReference type="GO" id="GO:0022857">
    <property type="term" value="F:transmembrane transporter activity"/>
    <property type="evidence" value="ECO:0007669"/>
    <property type="project" value="InterPro"/>
</dbReference>
<dbReference type="PANTHER" id="PTHR43124">
    <property type="entry name" value="PURINE EFFLUX PUMP PBUE"/>
    <property type="match status" value="1"/>
</dbReference>
<feature type="domain" description="Major facilitator superfamily (MFS) profile" evidence="7">
    <location>
        <begin position="11"/>
        <end position="395"/>
    </location>
</feature>
<evidence type="ECO:0000313" key="8">
    <source>
        <dbReference type="EMBL" id="TNX91718.1"/>
    </source>
</evidence>
<accession>A0A8H2K2X2</accession>
<dbReference type="Gene3D" id="1.20.1250.20">
    <property type="entry name" value="MFS general substrate transporter like domains"/>
    <property type="match status" value="1"/>
</dbReference>
<evidence type="ECO:0000256" key="1">
    <source>
        <dbReference type="ARBA" id="ARBA00004651"/>
    </source>
</evidence>
<gene>
    <name evidence="8" type="ORF">FHY67_09175</name>
</gene>
<keyword evidence="5 6" id="KW-0472">Membrane</keyword>
<dbReference type="InterPro" id="IPR011701">
    <property type="entry name" value="MFS"/>
</dbReference>
<keyword evidence="2" id="KW-1003">Cell membrane</keyword>
<dbReference type="RefSeq" id="WP_034685684.1">
    <property type="nucleotide sequence ID" value="NZ_CP027365.1"/>
</dbReference>
<keyword evidence="3 6" id="KW-0812">Transmembrane</keyword>
<feature type="transmembrane region" description="Helical" evidence="6">
    <location>
        <begin position="47"/>
        <end position="65"/>
    </location>
</feature>
<reference evidence="8 9" key="1">
    <citation type="submission" date="2019-06" db="EMBL/GenBank/DDBJ databases">
        <title>Genome of Acinetobacter radioresistens APH1, a phenol degrading strain.</title>
        <authorList>
            <person name="Liu Y."/>
        </authorList>
    </citation>
    <scope>NUCLEOTIDE SEQUENCE [LARGE SCALE GENOMIC DNA]</scope>
    <source>
        <strain evidence="8 9">APH1</strain>
    </source>
</reference>
<dbReference type="InterPro" id="IPR036259">
    <property type="entry name" value="MFS_trans_sf"/>
</dbReference>
<dbReference type="CDD" id="cd06174">
    <property type="entry name" value="MFS"/>
    <property type="match status" value="1"/>
</dbReference>
<feature type="transmembrane region" description="Helical" evidence="6">
    <location>
        <begin position="306"/>
        <end position="331"/>
    </location>
</feature>
<dbReference type="PROSITE" id="PS50850">
    <property type="entry name" value="MFS"/>
    <property type="match status" value="1"/>
</dbReference>
<feature type="transmembrane region" description="Helical" evidence="6">
    <location>
        <begin position="249"/>
        <end position="269"/>
    </location>
</feature>
<comment type="caution">
    <text evidence="8">The sequence shown here is derived from an EMBL/GenBank/DDBJ whole genome shotgun (WGS) entry which is preliminary data.</text>
</comment>
<feature type="transmembrane region" description="Helical" evidence="6">
    <location>
        <begin position="276"/>
        <end position="294"/>
    </location>
</feature>
<evidence type="ECO:0000313" key="9">
    <source>
        <dbReference type="Proteomes" id="UP000314285"/>
    </source>
</evidence>
<feature type="transmembrane region" description="Helical" evidence="6">
    <location>
        <begin position="343"/>
        <end position="365"/>
    </location>
</feature>
<name>A0A8H2K2X2_ACIRA</name>
<evidence type="ECO:0000256" key="3">
    <source>
        <dbReference type="ARBA" id="ARBA00022692"/>
    </source>
</evidence>
<feature type="transmembrane region" description="Helical" evidence="6">
    <location>
        <begin position="101"/>
        <end position="124"/>
    </location>
</feature>
<keyword evidence="4 6" id="KW-1133">Transmembrane helix</keyword>
<feature type="transmembrane region" description="Helical" evidence="6">
    <location>
        <begin position="166"/>
        <end position="185"/>
    </location>
</feature>
<dbReference type="EMBL" id="VFBM01000006">
    <property type="protein sequence ID" value="TNX91718.1"/>
    <property type="molecule type" value="Genomic_DNA"/>
</dbReference>
<evidence type="ECO:0000256" key="2">
    <source>
        <dbReference type="ARBA" id="ARBA00022475"/>
    </source>
</evidence>
<dbReference type="AlphaFoldDB" id="A0A8H2K2X2"/>
<feature type="transmembrane region" description="Helical" evidence="6">
    <location>
        <begin position="12"/>
        <end position="35"/>
    </location>
</feature>
<evidence type="ECO:0000256" key="5">
    <source>
        <dbReference type="ARBA" id="ARBA00023136"/>
    </source>
</evidence>
<protein>
    <submittedName>
        <fullName evidence="8">MFS transporter</fullName>
    </submittedName>
</protein>
<proteinExistence type="predicted"/>
<feature type="transmembrane region" description="Helical" evidence="6">
    <location>
        <begin position="212"/>
        <end position="237"/>
    </location>
</feature>
<evidence type="ECO:0000259" key="7">
    <source>
        <dbReference type="PROSITE" id="PS50850"/>
    </source>
</evidence>
<feature type="transmembrane region" description="Helical" evidence="6">
    <location>
        <begin position="371"/>
        <end position="391"/>
    </location>
</feature>